<proteinExistence type="predicted"/>
<feature type="compositionally biased region" description="Low complexity" evidence="1">
    <location>
        <begin position="127"/>
        <end position="141"/>
    </location>
</feature>
<feature type="compositionally biased region" description="Basic and acidic residues" evidence="1">
    <location>
        <begin position="183"/>
        <end position="192"/>
    </location>
</feature>
<feature type="region of interest" description="Disordered" evidence="1">
    <location>
        <begin position="13"/>
        <end position="42"/>
    </location>
</feature>
<feature type="region of interest" description="Disordered" evidence="1">
    <location>
        <begin position="127"/>
        <end position="200"/>
    </location>
</feature>
<evidence type="ECO:0000313" key="2">
    <source>
        <dbReference type="EMBL" id="CAE0491614.1"/>
    </source>
</evidence>
<dbReference type="EMBL" id="HBIP01011864">
    <property type="protein sequence ID" value="CAE0491614.1"/>
    <property type="molecule type" value="Transcribed_RNA"/>
</dbReference>
<evidence type="ECO:0000256" key="1">
    <source>
        <dbReference type="SAM" id="MobiDB-lite"/>
    </source>
</evidence>
<protein>
    <recommendedName>
        <fullName evidence="3">Phosphotyrosine protein phosphatase I domain-containing protein</fullName>
    </recommendedName>
</protein>
<reference evidence="2" key="1">
    <citation type="submission" date="2021-01" db="EMBL/GenBank/DDBJ databases">
        <authorList>
            <person name="Corre E."/>
            <person name="Pelletier E."/>
            <person name="Niang G."/>
            <person name="Scheremetjew M."/>
            <person name="Finn R."/>
            <person name="Kale V."/>
            <person name="Holt S."/>
            <person name="Cochrane G."/>
            <person name="Meng A."/>
            <person name="Brown T."/>
            <person name="Cohen L."/>
        </authorList>
    </citation>
    <scope>NUCLEOTIDE SEQUENCE</scope>
    <source>
        <strain evidence="2">CCMP1320</strain>
    </source>
</reference>
<accession>A0A7S3VKY5</accession>
<dbReference type="AlphaFoldDB" id="A0A7S3VKY5"/>
<name>A0A7S3VKY5_DUNTE</name>
<feature type="compositionally biased region" description="Basic residues" evidence="1">
    <location>
        <begin position="24"/>
        <end position="36"/>
    </location>
</feature>
<evidence type="ECO:0008006" key="3">
    <source>
        <dbReference type="Google" id="ProtNLM"/>
    </source>
</evidence>
<feature type="compositionally biased region" description="Polar residues" evidence="1">
    <location>
        <begin position="150"/>
        <end position="165"/>
    </location>
</feature>
<gene>
    <name evidence="2" type="ORF">DTER00134_LOCUS6687</name>
</gene>
<organism evidence="2">
    <name type="scientific">Dunaliella tertiolecta</name>
    <name type="common">Green alga</name>
    <dbReference type="NCBI Taxonomy" id="3047"/>
    <lineage>
        <taxon>Eukaryota</taxon>
        <taxon>Viridiplantae</taxon>
        <taxon>Chlorophyta</taxon>
        <taxon>core chlorophytes</taxon>
        <taxon>Chlorophyceae</taxon>
        <taxon>CS clade</taxon>
        <taxon>Chlamydomonadales</taxon>
        <taxon>Dunaliellaceae</taxon>
        <taxon>Dunaliella</taxon>
    </lineage>
</organism>
<feature type="compositionally biased region" description="Low complexity" evidence="1">
    <location>
        <begin position="166"/>
        <end position="180"/>
    </location>
</feature>
<sequence>MLQLSTDHSCTVQRKTPCRSNGLRPRRACGGRRRQQARSSPRDALEALFLKDAAPGCEEERSAVQQGSTAFAHPPVDWSLYYIQILFVGRDHDDPRARLACAIFERISSWNGFGRAIYENNCDLLPSNNSSSSSSSSNSSSEAPFVENPGNPSTLGITSPKQTEQPAADSPASPSTSPSTQHRSSEAPDDRSAGPMRTSDVDSMASLLSRAHQLKLDTKVVAKAPQLFEVDDLDSNHLVLCMDEGVREGVLNTVPPPYRKAYEEKVVVVTRFSSYESDATLAQRGGFALLPQQFSSLLLPGLAQAKQATDVPMPRHQGDWMATVQVLVLSTACLTKYLMDAHPEDHWDDA</sequence>